<dbReference type="PANTHER" id="PTHR35004">
    <property type="entry name" value="TRANSPOSASE RV3428C-RELATED"/>
    <property type="match status" value="1"/>
</dbReference>
<feature type="domain" description="Integrase catalytic" evidence="1">
    <location>
        <begin position="24"/>
        <end position="224"/>
    </location>
</feature>
<dbReference type="InterPro" id="IPR036397">
    <property type="entry name" value="RNaseH_sf"/>
</dbReference>
<dbReference type="PROSITE" id="PS50994">
    <property type="entry name" value="INTEGRASE"/>
    <property type="match status" value="1"/>
</dbReference>
<organism evidence="2 3">
    <name type="scientific">Pseudomonas amygdali pv. photiniae</name>
    <dbReference type="NCBI Taxonomy" id="251724"/>
    <lineage>
        <taxon>Bacteria</taxon>
        <taxon>Pseudomonadati</taxon>
        <taxon>Pseudomonadota</taxon>
        <taxon>Gammaproteobacteria</taxon>
        <taxon>Pseudomonadales</taxon>
        <taxon>Pseudomonadaceae</taxon>
        <taxon>Pseudomonas</taxon>
        <taxon>Pseudomonas amygdali</taxon>
    </lineage>
</organism>
<reference evidence="2 3" key="1">
    <citation type="submission" date="2018-08" db="EMBL/GenBank/DDBJ databases">
        <title>Recombination of ecologically and evolutionarily significant loci maintains genetic cohesion in the Pseudomonas syringae species complex.</title>
        <authorList>
            <person name="Dillon M."/>
            <person name="Thakur S."/>
            <person name="Almeida R.N.D."/>
            <person name="Weir B.S."/>
            <person name="Guttman D.S."/>
        </authorList>
    </citation>
    <scope>NUCLEOTIDE SEQUENCE [LARGE SCALE GENOMIC DNA]</scope>
    <source>
        <strain evidence="2 3">ICMP 7847</strain>
    </source>
</reference>
<proteinExistence type="predicted"/>
<dbReference type="AlphaFoldDB" id="A0A658KBZ5"/>
<comment type="caution">
    <text evidence="2">The sequence shown here is derived from an EMBL/GenBank/DDBJ whole genome shotgun (WGS) entry which is preliminary data.</text>
</comment>
<evidence type="ECO:0000313" key="2">
    <source>
        <dbReference type="EMBL" id="RMS45533.1"/>
    </source>
</evidence>
<protein>
    <submittedName>
        <fullName evidence="2">AAA+ ATPase</fullName>
    </submittedName>
</protein>
<dbReference type="EMBL" id="RBSP01000599">
    <property type="protein sequence ID" value="RMS45533.1"/>
    <property type="molecule type" value="Genomic_DNA"/>
</dbReference>
<sequence>REQTLNKTTVNRYLHQWGYDRTTLGRPPPAVRFQAEHSNDCWQFDMSPSDLKHIEAPSWLRADLKAPTLMLFSVVDDRSGTAYQEYRCVYGEDVESALRFLFRAMAAKESPAHPLQGIPKMIYQDCGPVSRSQIYQRVMRYLGVEVRTHMPAGSDGRRITAQATGKAERPFRTVKEMHETLYHFNQPHDEAEANAWLLNFLVRYNAMSHRLEPHSRIEDWLTHLPAEGVRAMCTWERYCTFAREPERRKVNNDARVAVSGTQYEVDVELAGEEVILWWGLFDQELYIEHGDRRFGPYLPVGGPIPLRKFRTFKKSAAQTRADRIENLASKLSVPRTTMEAHPELRGFSDPVHVPTQTFVDSDPYQQLTYPSQHAAKLAIADFLGTPLGRLPSEQLDNINAVVKSTLNKQDVLERVRTFMAQPRENPHHAE</sequence>
<name>A0A658KBZ5_PSEA0</name>
<evidence type="ECO:0000259" key="1">
    <source>
        <dbReference type="PROSITE" id="PS50994"/>
    </source>
</evidence>
<accession>A0A658KBZ5</accession>
<dbReference type="Proteomes" id="UP000270873">
    <property type="component" value="Unassembled WGS sequence"/>
</dbReference>
<dbReference type="Gene3D" id="3.30.420.10">
    <property type="entry name" value="Ribonuclease H-like superfamily/Ribonuclease H"/>
    <property type="match status" value="1"/>
</dbReference>
<dbReference type="InterPro" id="IPR001584">
    <property type="entry name" value="Integrase_cat-core"/>
</dbReference>
<dbReference type="SUPFAM" id="SSF53098">
    <property type="entry name" value="Ribonuclease H-like"/>
    <property type="match status" value="1"/>
</dbReference>
<dbReference type="GO" id="GO:0015074">
    <property type="term" value="P:DNA integration"/>
    <property type="evidence" value="ECO:0007669"/>
    <property type="project" value="InterPro"/>
</dbReference>
<gene>
    <name evidence="2" type="ORF">ALP66_02808</name>
</gene>
<feature type="non-terminal residue" evidence="2">
    <location>
        <position position="1"/>
    </location>
</feature>
<dbReference type="InterPro" id="IPR012337">
    <property type="entry name" value="RNaseH-like_sf"/>
</dbReference>
<evidence type="ECO:0000313" key="3">
    <source>
        <dbReference type="Proteomes" id="UP000270873"/>
    </source>
</evidence>
<dbReference type="GO" id="GO:0003676">
    <property type="term" value="F:nucleic acid binding"/>
    <property type="evidence" value="ECO:0007669"/>
    <property type="project" value="InterPro"/>
</dbReference>
<dbReference type="PANTHER" id="PTHR35004:SF7">
    <property type="entry name" value="INTEGRASE PROTEIN"/>
    <property type="match status" value="1"/>
</dbReference>